<protein>
    <submittedName>
        <fullName evidence="7">Multicopper oxidase family protein</fullName>
    </submittedName>
</protein>
<feature type="domain" description="Plastocyanin-like" evidence="5">
    <location>
        <begin position="382"/>
        <end position="491"/>
    </location>
</feature>
<reference evidence="7 8" key="2">
    <citation type="submission" date="2023-10" db="EMBL/GenBank/DDBJ databases">
        <authorList>
            <person name="Han X.F."/>
        </authorList>
    </citation>
    <scope>NUCLEOTIDE SEQUENCE [LARGE SCALE GENOMIC DNA]</scope>
    <source>
        <strain evidence="7 8">KCTC 39840</strain>
    </source>
</reference>
<dbReference type="InterPro" id="IPR011706">
    <property type="entry name" value="Cu-oxidase_C"/>
</dbReference>
<dbReference type="Pfam" id="PF07731">
    <property type="entry name" value="Cu-oxidase_2"/>
    <property type="match status" value="1"/>
</dbReference>
<dbReference type="InterPro" id="IPR033138">
    <property type="entry name" value="Cu_oxidase_CS"/>
</dbReference>
<dbReference type="PANTHER" id="PTHR11709:SF518">
    <property type="entry name" value="MULTICOPPER OXIDASE"/>
    <property type="match status" value="1"/>
</dbReference>
<dbReference type="PROSITE" id="PS00079">
    <property type="entry name" value="MULTICOPPER_OXIDASE1"/>
    <property type="match status" value="1"/>
</dbReference>
<dbReference type="EMBL" id="JAWSTH010000071">
    <property type="protein sequence ID" value="MDW5597001.1"/>
    <property type="molecule type" value="Genomic_DNA"/>
</dbReference>
<dbReference type="InterPro" id="IPR002355">
    <property type="entry name" value="Cu_oxidase_Cu_BS"/>
</dbReference>
<evidence type="ECO:0000313" key="8">
    <source>
        <dbReference type="Proteomes" id="UP001284601"/>
    </source>
</evidence>
<accession>A0ABU4HUL3</accession>
<evidence type="ECO:0000259" key="5">
    <source>
        <dbReference type="Pfam" id="PF07731"/>
    </source>
</evidence>
<evidence type="ECO:0000256" key="1">
    <source>
        <dbReference type="ARBA" id="ARBA00022723"/>
    </source>
</evidence>
<proteinExistence type="predicted"/>
<dbReference type="RefSeq" id="WP_318599436.1">
    <property type="nucleotide sequence ID" value="NZ_JAWSTH010000071.1"/>
</dbReference>
<dbReference type="CDD" id="cd13900">
    <property type="entry name" value="CuRO_3_Tth-MCO_like"/>
    <property type="match status" value="1"/>
</dbReference>
<keyword evidence="2" id="KW-0560">Oxidoreductase</keyword>
<keyword evidence="8" id="KW-1185">Reference proteome</keyword>
<feature type="domain" description="Plastocyanin-like" evidence="4">
    <location>
        <begin position="234"/>
        <end position="323"/>
    </location>
</feature>
<dbReference type="Gene3D" id="2.60.40.420">
    <property type="entry name" value="Cupredoxins - blue copper proteins"/>
    <property type="match status" value="3"/>
</dbReference>
<dbReference type="Pfam" id="PF00394">
    <property type="entry name" value="Cu-oxidase"/>
    <property type="match status" value="1"/>
</dbReference>
<evidence type="ECO:0000313" key="7">
    <source>
        <dbReference type="EMBL" id="MDW5597001.1"/>
    </source>
</evidence>
<dbReference type="Proteomes" id="UP001284601">
    <property type="component" value="Unassembled WGS sequence"/>
</dbReference>
<gene>
    <name evidence="7" type="ORF">R7226_21820</name>
</gene>
<dbReference type="InterPro" id="IPR008972">
    <property type="entry name" value="Cupredoxin"/>
</dbReference>
<comment type="caution">
    <text evidence="7">The sequence shown here is derived from an EMBL/GenBank/DDBJ whole genome shotgun (WGS) entry which is preliminary data.</text>
</comment>
<sequence length="515" mass="56025">MSGGSRLPLVVSALATVAGVAVFAGFGAAGGDGENRAQAAAAAPSATASAVAWRPKRGLPLTEPQQLRSRGGVLKVDLTARRGRIVVSGSPVTAQPFNGQFVGPTLVVRPGDTIRATIHNGTRAQTNIHYHGLHVSPKGLSDNVFRTFEPGRTVKSVVVLPNDHEPGTFWYHVHFHGLSEGQLMGGLSGLIVVEGLKDLLPQELRDVPEQQLAIRNLQLVRPDTVATLGSEVSPPVESPRLINGLLRPKLTLRSGETQLWRLANIGPDIFYDIALDGHTLAVIAEDGSPVWEVERRTRLLLPPGKRFDVLVQGGKPGRYKIRAFRYEGFAPLPTVELAELTVTGPAAEPTLRIPETLPTKTVRLDNAKIARRRTFVFSFGTGRTFTALINGEVFDPERIGITPKLGTVEEWTLINRSDEDHPFHIHVNDFQVMSVDGKPYRARGLQDVVTIRKDGGRVVVRNSYQDYAGHFVFHCHILGHEDAGMMQTIQVLGPGDRPSPPPMAGMHHPRGHEGH</sequence>
<dbReference type="SUPFAM" id="SSF49503">
    <property type="entry name" value="Cupredoxins"/>
    <property type="match status" value="3"/>
</dbReference>
<keyword evidence="1" id="KW-0479">Metal-binding</keyword>
<feature type="domain" description="Plastocyanin-like" evidence="6">
    <location>
        <begin position="87"/>
        <end position="195"/>
    </location>
</feature>
<dbReference type="InterPro" id="IPR001117">
    <property type="entry name" value="Cu-oxidase_2nd"/>
</dbReference>
<reference evidence="8" key="1">
    <citation type="submission" date="2023-07" db="EMBL/GenBank/DDBJ databases">
        <title>Conexibacter stalactiti sp. nov., isolated from stalactites in a lava cave and emended description of the genus Conexibacter.</title>
        <authorList>
            <person name="Lee S.D."/>
        </authorList>
    </citation>
    <scope>NUCLEOTIDE SEQUENCE [LARGE SCALE GENOMIC DNA]</scope>
    <source>
        <strain evidence="8">KCTC 39840</strain>
    </source>
</reference>
<evidence type="ECO:0000256" key="2">
    <source>
        <dbReference type="ARBA" id="ARBA00023002"/>
    </source>
</evidence>
<evidence type="ECO:0000256" key="3">
    <source>
        <dbReference type="SAM" id="MobiDB-lite"/>
    </source>
</evidence>
<evidence type="ECO:0000259" key="6">
    <source>
        <dbReference type="Pfam" id="PF07732"/>
    </source>
</evidence>
<name>A0ABU4HUL3_9ACTN</name>
<dbReference type="InterPro" id="IPR045087">
    <property type="entry name" value="Cu-oxidase_fam"/>
</dbReference>
<organism evidence="7 8">
    <name type="scientific">Conexibacter stalactiti</name>
    <dbReference type="NCBI Taxonomy" id="1940611"/>
    <lineage>
        <taxon>Bacteria</taxon>
        <taxon>Bacillati</taxon>
        <taxon>Actinomycetota</taxon>
        <taxon>Thermoleophilia</taxon>
        <taxon>Solirubrobacterales</taxon>
        <taxon>Conexibacteraceae</taxon>
        <taxon>Conexibacter</taxon>
    </lineage>
</organism>
<dbReference type="PANTHER" id="PTHR11709">
    <property type="entry name" value="MULTI-COPPER OXIDASE"/>
    <property type="match status" value="1"/>
</dbReference>
<dbReference type="PROSITE" id="PS00080">
    <property type="entry name" value="MULTICOPPER_OXIDASE2"/>
    <property type="match status" value="1"/>
</dbReference>
<feature type="region of interest" description="Disordered" evidence="3">
    <location>
        <begin position="493"/>
        <end position="515"/>
    </location>
</feature>
<evidence type="ECO:0000259" key="4">
    <source>
        <dbReference type="Pfam" id="PF00394"/>
    </source>
</evidence>
<dbReference type="CDD" id="cd13853">
    <property type="entry name" value="CuRO_1_Tth-MCO_like"/>
    <property type="match status" value="1"/>
</dbReference>
<dbReference type="Pfam" id="PF07732">
    <property type="entry name" value="Cu-oxidase_3"/>
    <property type="match status" value="1"/>
</dbReference>
<dbReference type="InterPro" id="IPR011707">
    <property type="entry name" value="Cu-oxidase-like_N"/>
</dbReference>